<dbReference type="EMBL" id="FUYS01000001">
    <property type="protein sequence ID" value="SKB30649.1"/>
    <property type="molecule type" value="Genomic_DNA"/>
</dbReference>
<proteinExistence type="predicted"/>
<accession>A0A1T5A720</accession>
<dbReference type="AlphaFoldDB" id="A0A1T5A720"/>
<dbReference type="GO" id="GO:0005886">
    <property type="term" value="C:plasma membrane"/>
    <property type="evidence" value="ECO:0007669"/>
    <property type="project" value="UniProtKB-SubCell"/>
</dbReference>
<name>A0A1T5A720_9SPHI</name>
<dbReference type="OrthoDB" id="7011692at2"/>
<keyword evidence="3 6" id="KW-0812">Transmembrane</keyword>
<organism evidence="7 8">
    <name type="scientific">Parapedobacter luteus</name>
    <dbReference type="NCBI Taxonomy" id="623280"/>
    <lineage>
        <taxon>Bacteria</taxon>
        <taxon>Pseudomonadati</taxon>
        <taxon>Bacteroidota</taxon>
        <taxon>Sphingobacteriia</taxon>
        <taxon>Sphingobacteriales</taxon>
        <taxon>Sphingobacteriaceae</taxon>
        <taxon>Parapedobacter</taxon>
    </lineage>
</organism>
<feature type="transmembrane region" description="Helical" evidence="6">
    <location>
        <begin position="12"/>
        <end position="35"/>
    </location>
</feature>
<feature type="transmembrane region" description="Helical" evidence="6">
    <location>
        <begin position="314"/>
        <end position="340"/>
    </location>
</feature>
<keyword evidence="8" id="KW-1185">Reference proteome</keyword>
<dbReference type="STRING" id="623280.SAMN05660226_00646"/>
<protein>
    <submittedName>
        <fullName evidence="7">Membrane protein involved in the export of O-antigen and teichoic acid</fullName>
    </submittedName>
</protein>
<evidence type="ECO:0000256" key="1">
    <source>
        <dbReference type="ARBA" id="ARBA00004651"/>
    </source>
</evidence>
<evidence type="ECO:0000256" key="2">
    <source>
        <dbReference type="ARBA" id="ARBA00022475"/>
    </source>
</evidence>
<feature type="transmembrane region" description="Helical" evidence="6">
    <location>
        <begin position="409"/>
        <end position="428"/>
    </location>
</feature>
<feature type="transmembrane region" description="Helical" evidence="6">
    <location>
        <begin position="352"/>
        <end position="373"/>
    </location>
</feature>
<reference evidence="7 8" key="1">
    <citation type="submission" date="2017-02" db="EMBL/GenBank/DDBJ databases">
        <authorList>
            <person name="Peterson S.W."/>
        </authorList>
    </citation>
    <scope>NUCLEOTIDE SEQUENCE [LARGE SCALE GENOMIC DNA]</scope>
    <source>
        <strain evidence="7 8">DSM 22899</strain>
    </source>
</reference>
<evidence type="ECO:0000256" key="5">
    <source>
        <dbReference type="ARBA" id="ARBA00023136"/>
    </source>
</evidence>
<gene>
    <name evidence="7" type="ORF">SAMN05660226_00646</name>
</gene>
<dbReference type="Proteomes" id="UP000190541">
    <property type="component" value="Unassembled WGS sequence"/>
</dbReference>
<evidence type="ECO:0000256" key="6">
    <source>
        <dbReference type="SAM" id="Phobius"/>
    </source>
</evidence>
<feature type="transmembrane region" description="Helical" evidence="6">
    <location>
        <begin position="468"/>
        <end position="486"/>
    </location>
</feature>
<feature type="transmembrane region" description="Helical" evidence="6">
    <location>
        <begin position="440"/>
        <end position="462"/>
    </location>
</feature>
<keyword evidence="2" id="KW-1003">Cell membrane</keyword>
<evidence type="ECO:0000256" key="4">
    <source>
        <dbReference type="ARBA" id="ARBA00022989"/>
    </source>
</evidence>
<comment type="subcellular location">
    <subcellularLocation>
        <location evidence="1">Cell membrane</location>
        <topology evidence="1">Multi-pass membrane protein</topology>
    </subcellularLocation>
</comment>
<feature type="transmembrane region" description="Helical" evidence="6">
    <location>
        <begin position="382"/>
        <end position="403"/>
    </location>
</feature>
<evidence type="ECO:0000313" key="7">
    <source>
        <dbReference type="EMBL" id="SKB30649.1"/>
    </source>
</evidence>
<feature type="transmembrane region" description="Helical" evidence="6">
    <location>
        <begin position="164"/>
        <end position="190"/>
    </location>
</feature>
<feature type="transmembrane region" description="Helical" evidence="6">
    <location>
        <begin position="196"/>
        <end position="215"/>
    </location>
</feature>
<dbReference type="RefSeq" id="WP_139378499.1">
    <property type="nucleotide sequence ID" value="NZ_FUYS01000001.1"/>
</dbReference>
<evidence type="ECO:0000256" key="3">
    <source>
        <dbReference type="ARBA" id="ARBA00022692"/>
    </source>
</evidence>
<feature type="transmembrane region" description="Helical" evidence="6">
    <location>
        <begin position="132"/>
        <end position="152"/>
    </location>
</feature>
<sequence>MSAFSRLVSGTTAAWLKIIITLISQLAIVPLYLSFWDIETYGVWLAVWAFQALLTMLDIGHQNYLGYKFLKLGLQPQREQLGLHLCSGMIIGFFLGAFQLVVVVFICLSNRLGQLLSTAIDLDDQLLRDAGIVLMLQSATWMLTGSAGGICGRALYAFDYYPRMAWWGVLMAFANALIPAIGVVLGAGLLQTGINLVLSTWLVNFFLYVDMFSLFKKEGIPFNRWNLRLGFQNWVNSLALSWKSLLENWQVGGVRLMVSSLAGTQALVTFTTIRTGANFAMQGLHSITDPLMPELMRFLHQRDQARSEIAFSTVWMILVGVMAPMVVLLQAFITPLYAIWTRRKLDFDPALFAYLSIGVLVYALAQPAIAIVLGNNLLRQQLIINTGAALILVIGVFLLVPWIGIKGAGLALLISELIMTAAYFKVAIKWLETNQLMWPIRIATLALLAVIIAGTISLAMVYWPGSRWVLVTIGLVALVANTVSFWKELPLLARDRAKTLMNKIPLICNFRAF</sequence>
<feature type="transmembrane region" description="Helical" evidence="6">
    <location>
        <begin position="81"/>
        <end position="112"/>
    </location>
</feature>
<keyword evidence="5 6" id="KW-0472">Membrane</keyword>
<dbReference type="PANTHER" id="PTHR30250:SF11">
    <property type="entry name" value="O-ANTIGEN TRANSPORTER-RELATED"/>
    <property type="match status" value="1"/>
</dbReference>
<evidence type="ECO:0000313" key="8">
    <source>
        <dbReference type="Proteomes" id="UP000190541"/>
    </source>
</evidence>
<dbReference type="PANTHER" id="PTHR30250">
    <property type="entry name" value="PST FAMILY PREDICTED COLANIC ACID TRANSPORTER"/>
    <property type="match status" value="1"/>
</dbReference>
<dbReference type="InterPro" id="IPR050833">
    <property type="entry name" value="Poly_Biosynth_Transport"/>
</dbReference>
<keyword evidence="4 6" id="KW-1133">Transmembrane helix</keyword>
<feature type="transmembrane region" description="Helical" evidence="6">
    <location>
        <begin position="41"/>
        <end position="60"/>
    </location>
</feature>